<gene>
    <name evidence="2" type="ORF">ABS361_17730</name>
</gene>
<dbReference type="EC" id="1.-.-.-" evidence="2"/>
<accession>A0AAU7X9Z2</accession>
<dbReference type="EC" id="1.4.3.5" evidence="2"/>
<organism evidence="2">
    <name type="scientific">Methyloraptor flagellatus</name>
    <dbReference type="NCBI Taxonomy" id="3162530"/>
    <lineage>
        <taxon>Bacteria</taxon>
        <taxon>Pseudomonadati</taxon>
        <taxon>Pseudomonadota</taxon>
        <taxon>Alphaproteobacteria</taxon>
        <taxon>Hyphomicrobiales</taxon>
        <taxon>Ancalomicrobiaceae</taxon>
        <taxon>Methyloraptor</taxon>
    </lineage>
</organism>
<sequence>MTAPELYSASHRALQDAFDSRRMADFMQAAIVHDAFDEMETAFVASRDMFFLSTVDPNGEPTVSYKGGAPGFVRVVDPKTLVFPSYDGNGMFYSMGNIAATARVGLLFIDFETPHRLRVQGAAAILRDDPLMAAYPEAQFLVRIDVDRIFVNCPRYVHRRIKAETSKYVPAAGCETPVPAWKRIDLVQEALPARDQGRAAAAGGLITIEEYGAKVASGDA</sequence>
<reference evidence="2" key="1">
    <citation type="submission" date="2024-06" db="EMBL/GenBank/DDBJ databases">
        <title>Methylostella associata gen. nov., sp. nov., a novel Ancalomicrobiaceae-affiliated facultatively methylotrophic bacteria that feed on methanotrophs of the genus Methylococcus.</title>
        <authorList>
            <person name="Saltykova V."/>
            <person name="Danilova O.V."/>
            <person name="Oshkin I.Y."/>
            <person name="Belova S.E."/>
            <person name="Pimenov N.V."/>
            <person name="Dedysh S.N."/>
        </authorList>
    </citation>
    <scope>NUCLEOTIDE SEQUENCE</scope>
    <source>
        <strain evidence="2">S20</strain>
    </source>
</reference>
<dbReference type="SUPFAM" id="SSF50475">
    <property type="entry name" value="FMN-binding split barrel"/>
    <property type="match status" value="1"/>
</dbReference>
<dbReference type="PANTHER" id="PTHR42815:SF2">
    <property type="entry name" value="FAD-BINDING, PUTATIVE (AFU_ORTHOLOGUE AFUA_6G07600)-RELATED"/>
    <property type="match status" value="1"/>
</dbReference>
<evidence type="ECO:0000313" key="2">
    <source>
        <dbReference type="EMBL" id="XBY43883.1"/>
    </source>
</evidence>
<dbReference type="PANTHER" id="PTHR42815">
    <property type="entry name" value="FAD-BINDING, PUTATIVE (AFU_ORTHOLOGUE AFUA_6G07600)-RELATED"/>
    <property type="match status" value="1"/>
</dbReference>
<dbReference type="AlphaFoldDB" id="A0AAU7X9Z2"/>
<dbReference type="Pfam" id="PF01243">
    <property type="entry name" value="PNPOx_N"/>
    <property type="match status" value="1"/>
</dbReference>
<keyword evidence="2" id="KW-0560">Oxidoreductase</keyword>
<evidence type="ECO:0000259" key="1">
    <source>
        <dbReference type="Pfam" id="PF01243"/>
    </source>
</evidence>
<name>A0AAU7X9Z2_9HYPH</name>
<dbReference type="GO" id="GO:0004733">
    <property type="term" value="F:pyridoxamine phosphate oxidase activity"/>
    <property type="evidence" value="ECO:0007669"/>
    <property type="project" value="UniProtKB-EC"/>
</dbReference>
<feature type="domain" description="Pyridoxamine 5'-phosphate oxidase N-terminal" evidence="1">
    <location>
        <begin position="41"/>
        <end position="135"/>
    </location>
</feature>
<dbReference type="Gene3D" id="2.30.110.10">
    <property type="entry name" value="Electron Transport, Fmn-binding Protein, Chain A"/>
    <property type="match status" value="1"/>
</dbReference>
<dbReference type="RefSeq" id="WP_407048981.1">
    <property type="nucleotide sequence ID" value="NZ_CP158568.1"/>
</dbReference>
<proteinExistence type="predicted"/>
<dbReference type="InterPro" id="IPR012349">
    <property type="entry name" value="Split_barrel_FMN-bd"/>
</dbReference>
<dbReference type="EMBL" id="CP158568">
    <property type="protein sequence ID" value="XBY43883.1"/>
    <property type="molecule type" value="Genomic_DNA"/>
</dbReference>
<protein>
    <submittedName>
        <fullName evidence="2">Pyridoxamine 5'-phosphate oxidase family protein</fullName>
        <ecNumber evidence="2">1.-.-.-</ecNumber>
        <ecNumber evidence="2">1.4.3.5</ecNumber>
    </submittedName>
</protein>
<dbReference type="InterPro" id="IPR011576">
    <property type="entry name" value="Pyridox_Oxase_N"/>
</dbReference>
<dbReference type="KEGG" id="mflg:ABS361_17730"/>